<organism evidence="1 2">
    <name type="scientific">Trametes pubescens</name>
    <name type="common">White-rot fungus</name>
    <dbReference type="NCBI Taxonomy" id="154538"/>
    <lineage>
        <taxon>Eukaryota</taxon>
        <taxon>Fungi</taxon>
        <taxon>Dikarya</taxon>
        <taxon>Basidiomycota</taxon>
        <taxon>Agaricomycotina</taxon>
        <taxon>Agaricomycetes</taxon>
        <taxon>Polyporales</taxon>
        <taxon>Polyporaceae</taxon>
        <taxon>Trametes</taxon>
    </lineage>
</organism>
<dbReference type="OMA" id="GSFRNTW"/>
<dbReference type="OrthoDB" id="3006153at2759"/>
<gene>
    <name evidence="1" type="ORF">TRAPUB_8832</name>
</gene>
<evidence type="ECO:0000313" key="1">
    <source>
        <dbReference type="EMBL" id="OJT14586.1"/>
    </source>
</evidence>
<dbReference type="STRING" id="154538.A0A1M2W451"/>
<keyword evidence="2" id="KW-1185">Reference proteome</keyword>
<sequence length="181" mass="19819">MASPSATGWHARANPHPARADFVPTRDALVLAVLLNAPVEPEGFTAALFRPDVAVDARGRVLQVQAADFAALADLAAQTTRLPETGSFLNAWRVQHDRTSQQIDRLFVPTSDGGLKETSVQGWHPDKKKLKDAVADYEELPSVLHELAGYVQEAREGFQRGQEENKALIEKIKALVDETTN</sequence>
<evidence type="ECO:0000313" key="2">
    <source>
        <dbReference type="Proteomes" id="UP000184267"/>
    </source>
</evidence>
<protein>
    <submittedName>
        <fullName evidence="1">Uncharacterized protein</fullName>
    </submittedName>
</protein>
<comment type="caution">
    <text evidence="1">The sequence shown here is derived from an EMBL/GenBank/DDBJ whole genome shotgun (WGS) entry which is preliminary data.</text>
</comment>
<dbReference type="EMBL" id="MNAD01000276">
    <property type="protein sequence ID" value="OJT14586.1"/>
    <property type="molecule type" value="Genomic_DNA"/>
</dbReference>
<proteinExistence type="predicted"/>
<dbReference type="Proteomes" id="UP000184267">
    <property type="component" value="Unassembled WGS sequence"/>
</dbReference>
<accession>A0A1M2W451</accession>
<name>A0A1M2W451_TRAPU</name>
<dbReference type="AlphaFoldDB" id="A0A1M2W451"/>
<reference evidence="1 2" key="1">
    <citation type="submission" date="2016-10" db="EMBL/GenBank/DDBJ databases">
        <title>Genome sequence of the basidiomycete white-rot fungus Trametes pubescens.</title>
        <authorList>
            <person name="Makela M.R."/>
            <person name="Granchi Z."/>
            <person name="Peng M."/>
            <person name="De Vries R.P."/>
            <person name="Grigoriev I."/>
            <person name="Riley R."/>
            <person name="Hilden K."/>
        </authorList>
    </citation>
    <scope>NUCLEOTIDE SEQUENCE [LARGE SCALE GENOMIC DNA]</scope>
    <source>
        <strain evidence="1 2">FBCC735</strain>
    </source>
</reference>